<evidence type="ECO:0000313" key="2">
    <source>
        <dbReference type="Proteomes" id="UP001321580"/>
    </source>
</evidence>
<proteinExistence type="predicted"/>
<dbReference type="EMBL" id="JASGBI010000001">
    <property type="protein sequence ID" value="MDI9239873.1"/>
    <property type="molecule type" value="Genomic_DNA"/>
</dbReference>
<protein>
    <submittedName>
        <fullName evidence="1">Uncharacterized protein</fullName>
    </submittedName>
</protein>
<evidence type="ECO:0000313" key="1">
    <source>
        <dbReference type="EMBL" id="MDI9239873.1"/>
    </source>
</evidence>
<gene>
    <name evidence="1" type="ORF">QLQ15_13255</name>
</gene>
<name>A0ABT6XIF3_9GAMM</name>
<keyword evidence="2" id="KW-1185">Reference proteome</keyword>
<organism evidence="1 2">
    <name type="scientific">Lysobacter stagni</name>
    <dbReference type="NCBI Taxonomy" id="3045172"/>
    <lineage>
        <taxon>Bacteria</taxon>
        <taxon>Pseudomonadati</taxon>
        <taxon>Pseudomonadota</taxon>
        <taxon>Gammaproteobacteria</taxon>
        <taxon>Lysobacterales</taxon>
        <taxon>Lysobacteraceae</taxon>
        <taxon>Lysobacter</taxon>
    </lineage>
</organism>
<reference evidence="1 2" key="1">
    <citation type="submission" date="2023-05" db="EMBL/GenBank/DDBJ databases">
        <title>Lysobacter sp. strain LF1 Genome sequencing and assembly.</title>
        <authorList>
            <person name="Jung Y."/>
        </authorList>
    </citation>
    <scope>NUCLEOTIDE SEQUENCE [LARGE SCALE GENOMIC DNA]</scope>
    <source>
        <strain evidence="1 2">LF1</strain>
    </source>
</reference>
<sequence length="127" mass="13632">MDDIGRTLDEVCALIGRFPHCSAVGDSVDGGHTVIHLAGKPAELIALQDLLEAANASVTPWLRADESADAMAIQVVRASVARRDDLIAHGSLQLVGVHVVWRLHRDGLMGTSEANDYLLRWCAAPVQ</sequence>
<accession>A0ABT6XIF3</accession>
<dbReference type="Proteomes" id="UP001321580">
    <property type="component" value="Unassembled WGS sequence"/>
</dbReference>
<dbReference type="RefSeq" id="WP_283213237.1">
    <property type="nucleotide sequence ID" value="NZ_JASGBI010000001.1"/>
</dbReference>
<comment type="caution">
    <text evidence="1">The sequence shown here is derived from an EMBL/GenBank/DDBJ whole genome shotgun (WGS) entry which is preliminary data.</text>
</comment>